<keyword evidence="2 4" id="KW-0547">Nucleotide-binding</keyword>
<dbReference type="InterPro" id="IPR050141">
    <property type="entry name" value="GCL_type2/YbdK_subfam"/>
</dbReference>
<reference evidence="5 6" key="1">
    <citation type="submission" date="2023-09" db="EMBL/GenBank/DDBJ databases">
        <authorList>
            <person name="Rey-Velasco X."/>
        </authorList>
    </citation>
    <scope>NUCLEOTIDE SEQUENCE [LARGE SCALE GENOMIC DNA]</scope>
    <source>
        <strain evidence="5 6">F158</strain>
    </source>
</reference>
<keyword evidence="6" id="KW-1185">Reference proteome</keyword>
<evidence type="ECO:0000256" key="2">
    <source>
        <dbReference type="ARBA" id="ARBA00022741"/>
    </source>
</evidence>
<evidence type="ECO:0000256" key="1">
    <source>
        <dbReference type="ARBA" id="ARBA00022598"/>
    </source>
</evidence>
<name>A0ABU3DJ80_9RHOB</name>
<keyword evidence="3 4" id="KW-0067">ATP-binding</keyword>
<dbReference type="Gene3D" id="3.30.590.20">
    <property type="match status" value="1"/>
</dbReference>
<dbReference type="Pfam" id="PF04107">
    <property type="entry name" value="GCS2"/>
    <property type="match status" value="1"/>
</dbReference>
<evidence type="ECO:0000313" key="6">
    <source>
        <dbReference type="Proteomes" id="UP001265259"/>
    </source>
</evidence>
<comment type="similarity">
    <text evidence="4">Belongs to the glutamate--cysteine ligase type 2 family. YbdK subfamily.</text>
</comment>
<dbReference type="InterPro" id="IPR006336">
    <property type="entry name" value="GCS2"/>
</dbReference>
<organism evidence="5 6">
    <name type="scientific">Tropicimonas omnivorans</name>
    <dbReference type="NCBI Taxonomy" id="3075590"/>
    <lineage>
        <taxon>Bacteria</taxon>
        <taxon>Pseudomonadati</taxon>
        <taxon>Pseudomonadota</taxon>
        <taxon>Alphaproteobacteria</taxon>
        <taxon>Rhodobacterales</taxon>
        <taxon>Roseobacteraceae</taxon>
        <taxon>Tropicimonas</taxon>
    </lineage>
</organism>
<dbReference type="NCBIfam" id="TIGR02050">
    <property type="entry name" value="gshA_cyan_rel"/>
    <property type="match status" value="1"/>
</dbReference>
<dbReference type="NCBIfam" id="NF010039">
    <property type="entry name" value="PRK13515.1"/>
    <property type="match status" value="1"/>
</dbReference>
<dbReference type="RefSeq" id="WP_311692638.1">
    <property type="nucleotide sequence ID" value="NZ_JAVRHL010000003.1"/>
</dbReference>
<accession>A0ABU3DJ80</accession>
<comment type="catalytic activity">
    <reaction evidence="4">
        <text>L-cysteine + L-glutamate + ATP = gamma-L-glutamyl-L-cysteine + ADP + phosphate + H(+)</text>
        <dbReference type="Rhea" id="RHEA:13285"/>
        <dbReference type="ChEBI" id="CHEBI:15378"/>
        <dbReference type="ChEBI" id="CHEBI:29985"/>
        <dbReference type="ChEBI" id="CHEBI:30616"/>
        <dbReference type="ChEBI" id="CHEBI:35235"/>
        <dbReference type="ChEBI" id="CHEBI:43474"/>
        <dbReference type="ChEBI" id="CHEBI:58173"/>
        <dbReference type="ChEBI" id="CHEBI:456216"/>
        <dbReference type="EC" id="6.3.2.2"/>
    </reaction>
</comment>
<dbReference type="InterPro" id="IPR014746">
    <property type="entry name" value="Gln_synth/guanido_kin_cat_dom"/>
</dbReference>
<dbReference type="SUPFAM" id="SSF55931">
    <property type="entry name" value="Glutamine synthetase/guanido kinase"/>
    <property type="match status" value="1"/>
</dbReference>
<evidence type="ECO:0000313" key="5">
    <source>
        <dbReference type="EMBL" id="MDT0683776.1"/>
    </source>
</evidence>
<dbReference type="Proteomes" id="UP001265259">
    <property type="component" value="Unassembled WGS sequence"/>
</dbReference>
<comment type="function">
    <text evidence="4">ATP-dependent carboxylate-amine ligase which exhibits weak glutamate--cysteine ligase activity.</text>
</comment>
<comment type="caution">
    <text evidence="5">The sequence shown here is derived from an EMBL/GenBank/DDBJ whole genome shotgun (WGS) entry which is preliminary data.</text>
</comment>
<proteinExistence type="inferred from homology"/>
<evidence type="ECO:0000256" key="3">
    <source>
        <dbReference type="ARBA" id="ARBA00022840"/>
    </source>
</evidence>
<dbReference type="PANTHER" id="PTHR36510:SF1">
    <property type="entry name" value="GLUTAMATE--CYSTEINE LIGASE 2-RELATED"/>
    <property type="match status" value="1"/>
</dbReference>
<protein>
    <recommendedName>
        <fullName evidence="4">Putative glutamate--cysteine ligase 2</fullName>
        <ecNumber evidence="4">6.3.2.2</ecNumber>
    </recommendedName>
    <alternativeName>
        <fullName evidence="4">Gamma-glutamylcysteine synthetase 2</fullName>
        <shortName evidence="4">GCS 2</shortName>
        <shortName evidence="4">Gamma-GCS 2</shortName>
    </alternativeName>
</protein>
<dbReference type="EC" id="6.3.2.2" evidence="4"/>
<dbReference type="HAMAP" id="MF_01609">
    <property type="entry name" value="Glu_cys_ligase_2"/>
    <property type="match status" value="1"/>
</dbReference>
<dbReference type="GO" id="GO:0016874">
    <property type="term" value="F:ligase activity"/>
    <property type="evidence" value="ECO:0007669"/>
    <property type="project" value="UniProtKB-KW"/>
</dbReference>
<keyword evidence="1 4" id="KW-0436">Ligase</keyword>
<evidence type="ECO:0000256" key="4">
    <source>
        <dbReference type="HAMAP-Rule" id="MF_01609"/>
    </source>
</evidence>
<sequence>MAAEPDLTIGIEEEYLLLDPETYDLVDAPDDLVADCEAALGQQVTREFLRCQIEVGTRVCRTVQEARDDLARLRSGVSDCARAHGLVPVAASSHPLADWTAQTRTEKERYAALEKDYSAAARRMLISGMHVHIGIPDRDMRIDLMNQLSYFLPHLLAMSASSPFWKGQDTGMASYRLTVFDNMPRTGLPPRLASWSEFSRITGLLTELGLIEDGSRIWWDMRPSAGFPTLETRICDIPARLSDTVTLAALLRCLARMLWRLSAMNQRWRIYESVLLSENRWRAARYGMSGGLIDYGRGEIVPFADLAAELVELVAEDAEALGCTEEVHGLLDISARGNGADRQRAVFAKALSEGADTPGALRAVLAHLSEEFTADL</sequence>
<gene>
    <name evidence="5" type="ORF">RM543_13875</name>
</gene>
<dbReference type="EMBL" id="JAVRHL010000003">
    <property type="protein sequence ID" value="MDT0683776.1"/>
    <property type="molecule type" value="Genomic_DNA"/>
</dbReference>
<dbReference type="PANTHER" id="PTHR36510">
    <property type="entry name" value="GLUTAMATE--CYSTEINE LIGASE 2-RELATED"/>
    <property type="match status" value="1"/>
</dbReference>
<dbReference type="InterPro" id="IPR011793">
    <property type="entry name" value="YbdK"/>
</dbReference>